<proteinExistence type="predicted"/>
<dbReference type="InterPro" id="IPR012337">
    <property type="entry name" value="RNaseH-like_sf"/>
</dbReference>
<dbReference type="SUPFAM" id="SSF56672">
    <property type="entry name" value="DNA/RNA polymerases"/>
    <property type="match status" value="1"/>
</dbReference>
<dbReference type="InterPro" id="IPR008042">
    <property type="entry name" value="Retrotrans_Pao"/>
</dbReference>
<dbReference type="GO" id="GO:0003676">
    <property type="term" value="F:nucleic acid binding"/>
    <property type="evidence" value="ECO:0007669"/>
    <property type="project" value="InterPro"/>
</dbReference>
<dbReference type="Proteomes" id="UP001152795">
    <property type="component" value="Unassembled WGS sequence"/>
</dbReference>
<dbReference type="InterPro" id="IPR005312">
    <property type="entry name" value="DUF1759"/>
</dbReference>
<dbReference type="PANTHER" id="PTHR47331">
    <property type="entry name" value="PHD-TYPE DOMAIN-CONTAINING PROTEIN"/>
    <property type="match status" value="1"/>
</dbReference>
<feature type="region of interest" description="Disordered" evidence="1">
    <location>
        <begin position="153"/>
        <end position="172"/>
    </location>
</feature>
<name>A0A6S7H247_PARCT</name>
<dbReference type="PROSITE" id="PS50994">
    <property type="entry name" value="INTEGRASE"/>
    <property type="match status" value="1"/>
</dbReference>
<dbReference type="Pfam" id="PF03564">
    <property type="entry name" value="DUF1759"/>
    <property type="match status" value="1"/>
</dbReference>
<accession>A0A6S7H247</accession>
<dbReference type="OrthoDB" id="5985308at2759"/>
<comment type="caution">
    <text evidence="2">The sequence shown here is derived from an EMBL/GenBank/DDBJ whole genome shotgun (WGS) entry which is preliminary data.</text>
</comment>
<dbReference type="Pfam" id="PF18701">
    <property type="entry name" value="DUF5641"/>
    <property type="match status" value="1"/>
</dbReference>
<evidence type="ECO:0000313" key="3">
    <source>
        <dbReference type="Proteomes" id="UP001152795"/>
    </source>
</evidence>
<dbReference type="InterPro" id="IPR041588">
    <property type="entry name" value="Integrase_H2C2"/>
</dbReference>
<organism evidence="2 3">
    <name type="scientific">Paramuricea clavata</name>
    <name type="common">Red gorgonian</name>
    <name type="synonym">Violescent sea-whip</name>
    <dbReference type="NCBI Taxonomy" id="317549"/>
    <lineage>
        <taxon>Eukaryota</taxon>
        <taxon>Metazoa</taxon>
        <taxon>Cnidaria</taxon>
        <taxon>Anthozoa</taxon>
        <taxon>Octocorallia</taxon>
        <taxon>Malacalcyonacea</taxon>
        <taxon>Plexauridae</taxon>
        <taxon>Paramuricea</taxon>
    </lineage>
</organism>
<dbReference type="EMBL" id="CACRXK020001706">
    <property type="protein sequence ID" value="CAB3990680.1"/>
    <property type="molecule type" value="Genomic_DNA"/>
</dbReference>
<dbReference type="Gene3D" id="3.30.420.10">
    <property type="entry name" value="Ribonuclease H-like superfamily/Ribonuclease H"/>
    <property type="match status" value="1"/>
</dbReference>
<feature type="compositionally biased region" description="Basic and acidic residues" evidence="1">
    <location>
        <begin position="160"/>
        <end position="172"/>
    </location>
</feature>
<dbReference type="Pfam" id="PF05380">
    <property type="entry name" value="Peptidase_A17"/>
    <property type="match status" value="1"/>
</dbReference>
<protein>
    <submittedName>
        <fullName evidence="2">Leucine-rich repeat SHOC-2</fullName>
    </submittedName>
</protein>
<dbReference type="InterPro" id="IPR043128">
    <property type="entry name" value="Rev_trsase/Diguanyl_cyclase"/>
</dbReference>
<evidence type="ECO:0000256" key="1">
    <source>
        <dbReference type="SAM" id="MobiDB-lite"/>
    </source>
</evidence>
<evidence type="ECO:0000313" key="2">
    <source>
        <dbReference type="EMBL" id="CAB3990680.1"/>
    </source>
</evidence>
<dbReference type="CDD" id="cd01644">
    <property type="entry name" value="RT_pepA17"/>
    <property type="match status" value="1"/>
</dbReference>
<feature type="region of interest" description="Disordered" evidence="1">
    <location>
        <begin position="178"/>
        <end position="201"/>
    </location>
</feature>
<dbReference type="Pfam" id="PF17921">
    <property type="entry name" value="Integrase_H2C2"/>
    <property type="match status" value="1"/>
</dbReference>
<dbReference type="GO" id="GO:0015074">
    <property type="term" value="P:DNA integration"/>
    <property type="evidence" value="ECO:0007669"/>
    <property type="project" value="InterPro"/>
</dbReference>
<keyword evidence="3" id="KW-1185">Reference proteome</keyword>
<dbReference type="InterPro" id="IPR001584">
    <property type="entry name" value="Integrase_cat-core"/>
</dbReference>
<dbReference type="Gene3D" id="3.30.70.270">
    <property type="match status" value="1"/>
</dbReference>
<dbReference type="SUPFAM" id="SSF53098">
    <property type="entry name" value="Ribonuclease H-like"/>
    <property type="match status" value="1"/>
</dbReference>
<dbReference type="Gene3D" id="3.10.10.10">
    <property type="entry name" value="HIV Type 1 Reverse Transcriptase, subunit A, domain 1"/>
    <property type="match status" value="1"/>
</dbReference>
<dbReference type="Gene3D" id="1.10.340.70">
    <property type="match status" value="1"/>
</dbReference>
<dbReference type="InterPro" id="IPR040676">
    <property type="entry name" value="DUF5641"/>
</dbReference>
<dbReference type="InterPro" id="IPR043502">
    <property type="entry name" value="DNA/RNA_pol_sf"/>
</dbReference>
<sequence>MSRQDFDDGEKMLRLLQFLDGEAKEAVASLEAVDGGIHEALKILQKRYGRTCVIVSSIVDGLVKGPVIPNGDKTALRKFADKTARALATLKSLNCLHEINQGNLVEMAGRLPKHLQQRFAGLASKLEEKDQRFPTLSDFSIFVDKWANIANHPMNASKGKTQESDLLKGNKRKKEDLLPRYTMATGVKDDQNSSGKRGPQETPCPCCSQAHPLHRCNLFKEKTHAQRNEFVKVKGLCYNCLKNSPVLQSGITVKHIAKCCPSKFKCRIEGCGASHHTLLHIPNQQKKESNQDSAQKDGSDLQAGAVNTAFLQDSDAVLLQVVPIRVFGKLGKVVTTYAMLDSGSEITLVDPSLASTLDLDGQPDELVVSTVSNDNDIQHGYRVNLSVESLIDNEPQRLELRSAWCGRDLKIPLRHQLMRSNKSRWSHLQDVPFPDVQQKKISIIIGTNVPEAFIPLDVRHNGPQAPVAIRSCLGFSILGRIGDGSESQRSAVHNICAATDDFTLNKQVELFWKLESFGSVSYNSKPKSLEDKRAEKVIEGTIGKIDGHYQMGLLWKHGDPRLPDNRSVAEIRLRHLRRRLERDQELKKKYLAIIDDYVEKGYACKLTPEETKVRSNKTWYLPHHPVLNPHKPGKVRAVFDAASTFAGTSLNDELLQGPDLINNLVGILVRFRQDPVALIADIEAMFHQVRVTPEDCDALRFLWSDGDLNKPPEEYKMLVHIFGAKSSPCCANKALKQTADDNETKYGKSVADVVRRNFYVDDLLKSTVTVEQAIDLALKLISLLQEGGFRLTKFLSNRREVLQAIPAKERASPTLDLDLDQLPINRTLGLCWDAETDEFYFTSISTNKPATKRGILSVVSSLFDPLGFLAPYVLPIKALLQELWQRKLGWDDEIQDQQLGVWQRWLKSLSQLSEVRISRCYFNTDMARTSMIELHLFSDASEIAYAASAYLRIVDDDGVISCTFIMGKCRNCPIKRPTIPRLELMASVLAVRLSNLIRAELDWNIDYITFWTDSTTVLQYIRNENRRFQRFVATRLEEIHEHTTPEQWRHVPGAVNPADDGSRGLPIEAFHPKCRWWSGPAFLSQTVDQWPCARVSEVPEDDEEVLKPRVSQSVLVVAVGSNLGQLLNDVSSWSKLQRCVSWLARFVRHLRSKEETRRASFPKEISLAEMKEASTSIVRMVQSQHFQDELLALQSGKKIKADSRLMTLSPILLNGVICVGGRLRHAPLTSENINPMIVPYQHHIATLIITYYHQVLGHAGREHVLSVVRQYYWIINARVLTRQILRRCITCRKRNEAPMKQMMGDLPIARLTPYEPPFTYTGLDFFGPFYVKRGRGTEKVYGCIFVCFTTRAIHIEDVGSLEADDFIQALCRFICTRGAAKEIWSDNGTNFVGGEKEIRLAIQGWNQKAIIEALHERGVEWHSQPLKKWHFQPPTASHMSGVWERLIRSVRKTMKAIIGHPHAFIKRETLRTVFAEAAGILNSRPLCPSSEDPNDCEPITPSHFLQQRQGLAVPPGLFQDTEIHSRKQWRRGQVLANHFWARWIREYLPILQERKKWMTKKPNLRVNDLVLLVDTTQPRGHWHLGRVTKVFFGADGLVRTAEVKTKISTLVRPISKLCLLEEAL</sequence>
<dbReference type="InterPro" id="IPR036397">
    <property type="entry name" value="RNaseH_sf"/>
</dbReference>
<reference evidence="2" key="1">
    <citation type="submission" date="2020-04" db="EMBL/GenBank/DDBJ databases">
        <authorList>
            <person name="Alioto T."/>
            <person name="Alioto T."/>
            <person name="Gomez Garrido J."/>
        </authorList>
    </citation>
    <scope>NUCLEOTIDE SEQUENCE</scope>
    <source>
        <strain evidence="2">A484AB</strain>
    </source>
</reference>
<gene>
    <name evidence="2" type="ORF">PACLA_8A047239</name>
</gene>
<dbReference type="PANTHER" id="PTHR47331:SF1">
    <property type="entry name" value="GAG-LIKE PROTEIN"/>
    <property type="match status" value="1"/>
</dbReference>